<evidence type="ECO:0000259" key="7">
    <source>
        <dbReference type="Pfam" id="PF01709"/>
    </source>
</evidence>
<feature type="domain" description="TACO1/YebC-like N-terminal" evidence="8">
    <location>
        <begin position="5"/>
        <end position="76"/>
    </location>
</feature>
<dbReference type="Gene3D" id="3.30.70.980">
    <property type="match status" value="2"/>
</dbReference>
<dbReference type="SUPFAM" id="SSF75625">
    <property type="entry name" value="YebC-like"/>
    <property type="match status" value="1"/>
</dbReference>
<evidence type="ECO:0000256" key="6">
    <source>
        <dbReference type="HAMAP-Rule" id="MF_00693"/>
    </source>
</evidence>
<name>A0A556PTW1_9BACI</name>
<accession>A0A556PTW1</accession>
<dbReference type="GO" id="GO:0006355">
    <property type="term" value="P:regulation of DNA-templated transcription"/>
    <property type="evidence" value="ECO:0007669"/>
    <property type="project" value="UniProtKB-UniRule"/>
</dbReference>
<dbReference type="FunFam" id="1.10.10.200:FF:000002">
    <property type="entry name" value="Probable transcriptional regulatory protein CLM62_37755"/>
    <property type="match status" value="1"/>
</dbReference>
<keyword evidence="2 6" id="KW-0963">Cytoplasm</keyword>
<dbReference type="Proteomes" id="UP000316425">
    <property type="component" value="Unassembled WGS sequence"/>
</dbReference>
<evidence type="ECO:0000256" key="2">
    <source>
        <dbReference type="ARBA" id="ARBA00022490"/>
    </source>
</evidence>
<keyword evidence="3 6" id="KW-0805">Transcription regulation</keyword>
<sequence>MAGHSKWHNIRHKKNAKDAKRGKIFMKLAKEIFVAAKQGGTDTETNAALRLAIDKARSNNMPKDNIDRAVQKAAGNVDGENYEEMTYEGYGPGGVAVMVDVLTDNRNRTASEVRHAFSKNDGNLGENGCVSFMFQRKGYIVIAQDNVSVDEDEFMLEAIEAGCEEIESNEEVFELYTTVEDFESCKKTLEENYPLEAAELTMIPDTDAEVAEDHQEKMNKLIDMLEDLDDVQDVHHNMK</sequence>
<dbReference type="GO" id="GO:0003677">
    <property type="term" value="F:DNA binding"/>
    <property type="evidence" value="ECO:0007669"/>
    <property type="project" value="UniProtKB-UniRule"/>
</dbReference>
<dbReference type="InterPro" id="IPR026564">
    <property type="entry name" value="Transcrip_reg_TACO1-like_dom3"/>
</dbReference>
<dbReference type="InterPro" id="IPR017856">
    <property type="entry name" value="Integrase-like_N"/>
</dbReference>
<dbReference type="NCBIfam" id="NF009044">
    <property type="entry name" value="PRK12378.1"/>
    <property type="match status" value="1"/>
</dbReference>
<protein>
    <recommendedName>
        <fullName evidence="6">Probable transcriptional regulatory protein FPQ13_01770</fullName>
    </recommendedName>
</protein>
<dbReference type="Pfam" id="PF20772">
    <property type="entry name" value="TACO1_YebC_N"/>
    <property type="match status" value="1"/>
</dbReference>
<organism evidence="9 10">
    <name type="scientific">Allobacillus salarius</name>
    <dbReference type="NCBI Taxonomy" id="1955272"/>
    <lineage>
        <taxon>Bacteria</taxon>
        <taxon>Bacillati</taxon>
        <taxon>Bacillota</taxon>
        <taxon>Bacilli</taxon>
        <taxon>Bacillales</taxon>
        <taxon>Bacillaceae</taxon>
        <taxon>Allobacillus</taxon>
    </lineage>
</organism>
<comment type="caution">
    <text evidence="9">The sequence shown here is derived from an EMBL/GenBank/DDBJ whole genome shotgun (WGS) entry which is preliminary data.</text>
</comment>
<evidence type="ECO:0000256" key="3">
    <source>
        <dbReference type="ARBA" id="ARBA00023015"/>
    </source>
</evidence>
<dbReference type="InterPro" id="IPR049083">
    <property type="entry name" value="TACO1_YebC_N"/>
</dbReference>
<keyword evidence="5 6" id="KW-0804">Transcription</keyword>
<evidence type="ECO:0000313" key="10">
    <source>
        <dbReference type="Proteomes" id="UP000316425"/>
    </source>
</evidence>
<feature type="domain" description="TACO1/YebC-like second and third" evidence="7">
    <location>
        <begin position="82"/>
        <end position="238"/>
    </location>
</feature>
<dbReference type="InterPro" id="IPR029072">
    <property type="entry name" value="YebC-like"/>
</dbReference>
<comment type="subcellular location">
    <subcellularLocation>
        <location evidence="6">Cytoplasm</location>
    </subcellularLocation>
</comment>
<comment type="similarity">
    <text evidence="1 6">Belongs to the TACO1 family.</text>
</comment>
<keyword evidence="4 6" id="KW-0238">DNA-binding</keyword>
<dbReference type="GO" id="GO:0005829">
    <property type="term" value="C:cytosol"/>
    <property type="evidence" value="ECO:0007669"/>
    <property type="project" value="TreeGrafter"/>
</dbReference>
<dbReference type="OrthoDB" id="9781053at2"/>
<dbReference type="HAMAP" id="MF_00693">
    <property type="entry name" value="Transcrip_reg_TACO1"/>
    <property type="match status" value="1"/>
</dbReference>
<reference evidence="9 10" key="1">
    <citation type="submission" date="2019-07" db="EMBL/GenBank/DDBJ databases">
        <title>Allobacillus sp. nov. SKP isolated from shrimp paste of Euphausiacea.</title>
        <authorList>
            <person name="Kanchanasin P."/>
            <person name="Tanasupawat S."/>
            <person name="Shi W."/>
            <person name="Wu L."/>
            <person name="Ma J."/>
        </authorList>
    </citation>
    <scope>NUCLEOTIDE SEQUENCE [LARGE SCALE GENOMIC DNA]</scope>
    <source>
        <strain evidence="9 10">SKP4-8</strain>
    </source>
</reference>
<evidence type="ECO:0000256" key="4">
    <source>
        <dbReference type="ARBA" id="ARBA00023125"/>
    </source>
</evidence>
<dbReference type="Pfam" id="PF01709">
    <property type="entry name" value="Transcrip_reg"/>
    <property type="match status" value="1"/>
</dbReference>
<dbReference type="Gene3D" id="1.10.10.200">
    <property type="match status" value="1"/>
</dbReference>
<dbReference type="NCBIfam" id="TIGR01033">
    <property type="entry name" value="YebC/PmpR family DNA-binding transcriptional regulator"/>
    <property type="match status" value="1"/>
</dbReference>
<dbReference type="NCBIfam" id="NF001030">
    <property type="entry name" value="PRK00110.1"/>
    <property type="match status" value="1"/>
</dbReference>
<evidence type="ECO:0000313" key="9">
    <source>
        <dbReference type="EMBL" id="TSJ67820.1"/>
    </source>
</evidence>
<dbReference type="AlphaFoldDB" id="A0A556PTW1"/>
<proteinExistence type="inferred from homology"/>
<evidence type="ECO:0000256" key="1">
    <source>
        <dbReference type="ARBA" id="ARBA00008724"/>
    </source>
</evidence>
<dbReference type="PANTHER" id="PTHR12532:SF6">
    <property type="entry name" value="TRANSCRIPTIONAL REGULATORY PROTEIN YEBC-RELATED"/>
    <property type="match status" value="1"/>
</dbReference>
<dbReference type="InterPro" id="IPR002876">
    <property type="entry name" value="Transcrip_reg_TACO1-like"/>
</dbReference>
<dbReference type="EMBL" id="VMHE01000001">
    <property type="protein sequence ID" value="TSJ67820.1"/>
    <property type="molecule type" value="Genomic_DNA"/>
</dbReference>
<evidence type="ECO:0000256" key="5">
    <source>
        <dbReference type="ARBA" id="ARBA00023163"/>
    </source>
</evidence>
<dbReference type="RefSeq" id="WP_144087579.1">
    <property type="nucleotide sequence ID" value="NZ_VMHE01000001.1"/>
</dbReference>
<dbReference type="PANTHER" id="PTHR12532">
    <property type="entry name" value="TRANSLATIONAL ACTIVATOR OF CYTOCHROME C OXIDASE 1"/>
    <property type="match status" value="1"/>
</dbReference>
<dbReference type="InterPro" id="IPR048300">
    <property type="entry name" value="TACO1_YebC-like_2nd/3rd_dom"/>
</dbReference>
<evidence type="ECO:0000259" key="8">
    <source>
        <dbReference type="Pfam" id="PF20772"/>
    </source>
</evidence>
<keyword evidence="10" id="KW-1185">Reference proteome</keyword>
<gene>
    <name evidence="9" type="ORF">FPQ13_01770</name>
</gene>